<dbReference type="Proteomes" id="UP000267535">
    <property type="component" value="Unassembled WGS sequence"/>
</dbReference>
<dbReference type="CDD" id="cd02440">
    <property type="entry name" value="AdoMet_MTases"/>
    <property type="match status" value="1"/>
</dbReference>
<comment type="similarity">
    <text evidence="8">Belongs to the methyltransferase superfamily.</text>
</comment>
<feature type="domain" description="Methyltransferase type 11" evidence="9">
    <location>
        <begin position="56"/>
        <end position="151"/>
    </location>
</feature>
<proteinExistence type="inferred from homology"/>
<dbReference type="EC" id="2.1.1.197" evidence="3 8"/>
<dbReference type="GO" id="GO:0010340">
    <property type="term" value="F:carboxyl-O-methyltransferase activity"/>
    <property type="evidence" value="ECO:0007669"/>
    <property type="project" value="UniProtKB-UniRule"/>
</dbReference>
<dbReference type="GO" id="GO:0032259">
    <property type="term" value="P:methylation"/>
    <property type="evidence" value="ECO:0007669"/>
    <property type="project" value="UniProtKB-KW"/>
</dbReference>
<dbReference type="GO" id="GO:0009102">
    <property type="term" value="P:biotin biosynthetic process"/>
    <property type="evidence" value="ECO:0007669"/>
    <property type="project" value="UniProtKB-UniRule"/>
</dbReference>
<name>A0A3P1SJW4_9GAMM</name>
<evidence type="ECO:0000256" key="6">
    <source>
        <dbReference type="ARBA" id="ARBA00022691"/>
    </source>
</evidence>
<dbReference type="PANTHER" id="PTHR13090:SF1">
    <property type="entry name" value="ARGININE-HYDROXYLASE NDUFAF5, MITOCHONDRIAL"/>
    <property type="match status" value="1"/>
</dbReference>
<dbReference type="Pfam" id="PF08241">
    <property type="entry name" value="Methyltransf_11"/>
    <property type="match status" value="1"/>
</dbReference>
<gene>
    <name evidence="8 10" type="primary">bioC</name>
    <name evidence="10" type="ORF">EHS89_17215</name>
</gene>
<dbReference type="OrthoDB" id="9760689at2"/>
<dbReference type="NCBIfam" id="TIGR02072">
    <property type="entry name" value="BioC"/>
    <property type="match status" value="1"/>
</dbReference>
<evidence type="ECO:0000256" key="8">
    <source>
        <dbReference type="HAMAP-Rule" id="MF_00835"/>
    </source>
</evidence>
<keyword evidence="5 8" id="KW-0808">Transferase</keyword>
<dbReference type="Gene3D" id="3.40.50.150">
    <property type="entry name" value="Vaccinia Virus protein VP39"/>
    <property type="match status" value="1"/>
</dbReference>
<dbReference type="SUPFAM" id="SSF53335">
    <property type="entry name" value="S-adenosyl-L-methionine-dependent methyltransferases"/>
    <property type="match status" value="1"/>
</dbReference>
<dbReference type="UniPathway" id="UPA00078"/>
<dbReference type="GO" id="GO:0102130">
    <property type="term" value="F:malonyl-CoA methyltransferase activity"/>
    <property type="evidence" value="ECO:0007669"/>
    <property type="project" value="UniProtKB-EC"/>
</dbReference>
<dbReference type="HAMAP" id="MF_00835">
    <property type="entry name" value="BioC"/>
    <property type="match status" value="1"/>
</dbReference>
<organism evidence="10 11">
    <name type="scientific">Amphritea balenae</name>
    <dbReference type="NCBI Taxonomy" id="452629"/>
    <lineage>
        <taxon>Bacteria</taxon>
        <taxon>Pseudomonadati</taxon>
        <taxon>Pseudomonadota</taxon>
        <taxon>Gammaproteobacteria</taxon>
        <taxon>Oceanospirillales</taxon>
        <taxon>Oceanospirillaceae</taxon>
        <taxon>Amphritea</taxon>
    </lineage>
</organism>
<keyword evidence="4 8" id="KW-0489">Methyltransferase</keyword>
<evidence type="ECO:0000256" key="2">
    <source>
        <dbReference type="ARBA" id="ARBA00004746"/>
    </source>
</evidence>
<dbReference type="PANTHER" id="PTHR13090">
    <property type="entry name" value="ARGININE-HYDROXYLASE NDUFAF5, MITOCHONDRIAL"/>
    <property type="match status" value="1"/>
</dbReference>
<sequence>MNAVRTGSDTSQFDKADIAASFSKAALSYDSVAELQRQVGFDLLEKLPQSDAAVVVDLGCGTGFFGPHLQRKLQPDHLISIDLAPGMLQYARAHRDIEQGSWLCGDAEALPLADNSVDLIFSSLAIQWCENLPALFTEVSRVLRPGGRFLFSTLGPHTLHELRDAWSTVDKYQHVNRFVSYRTLSDFADQYFDQVTIAEQERVLLYGELRELTTELKGIGAHNISAGRQEGLTGKARIVAFKQAYEQFRRSGDGKLPATYQVFYGELING</sequence>
<comment type="pathway">
    <text evidence="2 8">Cofactor biosynthesis; biotin biosynthesis.</text>
</comment>
<dbReference type="AlphaFoldDB" id="A0A3P1SJW4"/>
<keyword evidence="7 8" id="KW-0093">Biotin biosynthesis</keyword>
<dbReference type="InterPro" id="IPR029063">
    <property type="entry name" value="SAM-dependent_MTases_sf"/>
</dbReference>
<protein>
    <recommendedName>
        <fullName evidence="3 8">Malonyl-[acyl-carrier protein] O-methyltransferase</fullName>
        <shortName evidence="8">Malonyl-ACP O-methyltransferase</shortName>
        <ecNumber evidence="3 8">2.1.1.197</ecNumber>
    </recommendedName>
    <alternativeName>
        <fullName evidence="8">Biotin synthesis protein BioC</fullName>
    </alternativeName>
</protein>
<reference evidence="10 11" key="1">
    <citation type="submission" date="2018-11" db="EMBL/GenBank/DDBJ databases">
        <title>The draft genome sequence of Amphritea balenae JAMM 1525T.</title>
        <authorList>
            <person name="Fang Z."/>
            <person name="Zhang Y."/>
            <person name="Han X."/>
        </authorList>
    </citation>
    <scope>NUCLEOTIDE SEQUENCE [LARGE SCALE GENOMIC DNA]</scope>
    <source>
        <strain evidence="10 11">JAMM 1525</strain>
    </source>
</reference>
<comment type="function">
    <text evidence="8">Converts the free carboxyl group of a malonyl-thioester to its methyl ester by transfer of a methyl group from S-adenosyl-L-methionine (SAM). It allows to synthesize pimeloyl-ACP via the fatty acid synthetic pathway.</text>
</comment>
<evidence type="ECO:0000256" key="5">
    <source>
        <dbReference type="ARBA" id="ARBA00022679"/>
    </source>
</evidence>
<dbReference type="InterPro" id="IPR013216">
    <property type="entry name" value="Methyltransf_11"/>
</dbReference>
<evidence type="ECO:0000256" key="7">
    <source>
        <dbReference type="ARBA" id="ARBA00022756"/>
    </source>
</evidence>
<keyword evidence="6 8" id="KW-0949">S-adenosyl-L-methionine</keyword>
<comment type="catalytic activity">
    <reaction evidence="1 8">
        <text>malonyl-[ACP] + S-adenosyl-L-methionine = malonyl-[ACP] methyl ester + S-adenosyl-L-homocysteine</text>
        <dbReference type="Rhea" id="RHEA:17105"/>
        <dbReference type="Rhea" id="RHEA-COMP:9623"/>
        <dbReference type="Rhea" id="RHEA-COMP:9954"/>
        <dbReference type="ChEBI" id="CHEBI:57856"/>
        <dbReference type="ChEBI" id="CHEBI:59789"/>
        <dbReference type="ChEBI" id="CHEBI:78449"/>
        <dbReference type="ChEBI" id="CHEBI:78845"/>
        <dbReference type="EC" id="2.1.1.197"/>
    </reaction>
</comment>
<evidence type="ECO:0000256" key="3">
    <source>
        <dbReference type="ARBA" id="ARBA00012327"/>
    </source>
</evidence>
<accession>A0A3P1SJW4</accession>
<evidence type="ECO:0000313" key="10">
    <source>
        <dbReference type="EMBL" id="RRC97573.1"/>
    </source>
</evidence>
<dbReference type="InterPro" id="IPR011814">
    <property type="entry name" value="BioC"/>
</dbReference>
<dbReference type="RefSeq" id="WP_124927413.1">
    <property type="nucleotide sequence ID" value="NZ_BMOH01000004.1"/>
</dbReference>
<evidence type="ECO:0000259" key="9">
    <source>
        <dbReference type="Pfam" id="PF08241"/>
    </source>
</evidence>
<evidence type="ECO:0000256" key="4">
    <source>
        <dbReference type="ARBA" id="ARBA00022603"/>
    </source>
</evidence>
<keyword evidence="11" id="KW-1185">Reference proteome</keyword>
<evidence type="ECO:0000256" key="1">
    <source>
        <dbReference type="ARBA" id="ARBA00000852"/>
    </source>
</evidence>
<dbReference type="GO" id="GO:0008757">
    <property type="term" value="F:S-adenosylmethionine-dependent methyltransferase activity"/>
    <property type="evidence" value="ECO:0007669"/>
    <property type="project" value="InterPro"/>
</dbReference>
<dbReference type="InterPro" id="IPR050602">
    <property type="entry name" value="Malonyl-ACP_OMT"/>
</dbReference>
<comment type="caution">
    <text evidence="10">The sequence shown here is derived from an EMBL/GenBank/DDBJ whole genome shotgun (WGS) entry which is preliminary data.</text>
</comment>
<evidence type="ECO:0000313" key="11">
    <source>
        <dbReference type="Proteomes" id="UP000267535"/>
    </source>
</evidence>
<dbReference type="EMBL" id="RQXV01000011">
    <property type="protein sequence ID" value="RRC97573.1"/>
    <property type="molecule type" value="Genomic_DNA"/>
</dbReference>